<keyword evidence="7" id="KW-1185">Reference proteome</keyword>
<evidence type="ECO:0000313" key="6">
    <source>
        <dbReference type="EMBL" id="KAF2179743.1"/>
    </source>
</evidence>
<dbReference type="PANTHER" id="PTHR33365">
    <property type="entry name" value="YALI0B05434P"/>
    <property type="match status" value="1"/>
</dbReference>
<name>A0A6A6DL87_9PEZI</name>
<dbReference type="AlphaFoldDB" id="A0A6A6DL87"/>
<evidence type="ECO:0000313" key="7">
    <source>
        <dbReference type="Proteomes" id="UP000800200"/>
    </source>
</evidence>
<evidence type="ECO:0000256" key="1">
    <source>
        <dbReference type="ARBA" id="ARBA00004685"/>
    </source>
</evidence>
<feature type="region of interest" description="Disordered" evidence="4">
    <location>
        <begin position="1"/>
        <end position="32"/>
    </location>
</feature>
<dbReference type="Proteomes" id="UP000800200">
    <property type="component" value="Unassembled WGS sequence"/>
</dbReference>
<evidence type="ECO:0000256" key="4">
    <source>
        <dbReference type="SAM" id="MobiDB-lite"/>
    </source>
</evidence>
<sequence>MDPANRDFEADEEEESFLPQSQSAEHDETPSTNRRPVTWYLRILLELIMASTIAFLVFFRPSTSPSIIRKSPVPQFPKKIYTFHNDPHYAREDMFFNESTTLHTLHNWIPLSSASRGYIVLGDKAQNFDLPNPYNVAVDRYTEGPGYMMSVFHQLHCLSYLAEHFQQGYGGIELEDEVAHHSAHCFNYLRQGIMCAGDTTLEGETDAGPGEGSVHECVDYDAVLEWANGHSAYRWREGLLPGTSIL</sequence>
<dbReference type="Pfam" id="PF11807">
    <property type="entry name" value="UstYa"/>
    <property type="match status" value="1"/>
</dbReference>
<evidence type="ECO:0000256" key="5">
    <source>
        <dbReference type="SAM" id="Phobius"/>
    </source>
</evidence>
<keyword evidence="5" id="KW-0472">Membrane</keyword>
<accession>A0A6A6DL87</accession>
<comment type="similarity">
    <text evidence="3">Belongs to the ustYa family.</text>
</comment>
<dbReference type="GO" id="GO:0016491">
    <property type="term" value="F:oxidoreductase activity"/>
    <property type="evidence" value="ECO:0007669"/>
    <property type="project" value="UniProtKB-KW"/>
</dbReference>
<proteinExistence type="inferred from homology"/>
<organism evidence="6 7">
    <name type="scientific">Zopfia rhizophila CBS 207.26</name>
    <dbReference type="NCBI Taxonomy" id="1314779"/>
    <lineage>
        <taxon>Eukaryota</taxon>
        <taxon>Fungi</taxon>
        <taxon>Dikarya</taxon>
        <taxon>Ascomycota</taxon>
        <taxon>Pezizomycotina</taxon>
        <taxon>Dothideomycetes</taxon>
        <taxon>Dothideomycetes incertae sedis</taxon>
        <taxon>Zopfiaceae</taxon>
        <taxon>Zopfia</taxon>
    </lineage>
</organism>
<keyword evidence="2" id="KW-0560">Oxidoreductase</keyword>
<dbReference type="GO" id="GO:0043386">
    <property type="term" value="P:mycotoxin biosynthetic process"/>
    <property type="evidence" value="ECO:0007669"/>
    <property type="project" value="InterPro"/>
</dbReference>
<reference evidence="6" key="1">
    <citation type="journal article" date="2020" name="Stud. Mycol.">
        <title>101 Dothideomycetes genomes: a test case for predicting lifestyles and emergence of pathogens.</title>
        <authorList>
            <person name="Haridas S."/>
            <person name="Albert R."/>
            <person name="Binder M."/>
            <person name="Bloem J."/>
            <person name="Labutti K."/>
            <person name="Salamov A."/>
            <person name="Andreopoulos B."/>
            <person name="Baker S."/>
            <person name="Barry K."/>
            <person name="Bills G."/>
            <person name="Bluhm B."/>
            <person name="Cannon C."/>
            <person name="Castanera R."/>
            <person name="Culley D."/>
            <person name="Daum C."/>
            <person name="Ezra D."/>
            <person name="Gonzalez J."/>
            <person name="Henrissat B."/>
            <person name="Kuo A."/>
            <person name="Liang C."/>
            <person name="Lipzen A."/>
            <person name="Lutzoni F."/>
            <person name="Magnuson J."/>
            <person name="Mondo S."/>
            <person name="Nolan M."/>
            <person name="Ohm R."/>
            <person name="Pangilinan J."/>
            <person name="Park H.-J."/>
            <person name="Ramirez L."/>
            <person name="Alfaro M."/>
            <person name="Sun H."/>
            <person name="Tritt A."/>
            <person name="Yoshinaga Y."/>
            <person name="Zwiers L.-H."/>
            <person name="Turgeon B."/>
            <person name="Goodwin S."/>
            <person name="Spatafora J."/>
            <person name="Crous P."/>
            <person name="Grigoriev I."/>
        </authorList>
    </citation>
    <scope>NUCLEOTIDE SEQUENCE</scope>
    <source>
        <strain evidence="6">CBS 207.26</strain>
    </source>
</reference>
<evidence type="ECO:0000256" key="2">
    <source>
        <dbReference type="ARBA" id="ARBA00023002"/>
    </source>
</evidence>
<evidence type="ECO:0008006" key="8">
    <source>
        <dbReference type="Google" id="ProtNLM"/>
    </source>
</evidence>
<gene>
    <name evidence="6" type="ORF">K469DRAFT_741531</name>
</gene>
<dbReference type="OrthoDB" id="3687641at2759"/>
<dbReference type="InterPro" id="IPR021765">
    <property type="entry name" value="UstYa-like"/>
</dbReference>
<feature type="transmembrane region" description="Helical" evidence="5">
    <location>
        <begin position="39"/>
        <end position="59"/>
    </location>
</feature>
<keyword evidence="5" id="KW-1133">Transmembrane helix</keyword>
<keyword evidence="5" id="KW-0812">Transmembrane</keyword>
<protein>
    <recommendedName>
        <fullName evidence="8">Oxidase ustYa</fullName>
    </recommendedName>
</protein>
<dbReference type="PANTHER" id="PTHR33365:SF11">
    <property type="entry name" value="TAT PATHWAY SIGNAL SEQUENCE"/>
    <property type="match status" value="1"/>
</dbReference>
<evidence type="ECO:0000256" key="3">
    <source>
        <dbReference type="ARBA" id="ARBA00035112"/>
    </source>
</evidence>
<dbReference type="EMBL" id="ML994663">
    <property type="protein sequence ID" value="KAF2179743.1"/>
    <property type="molecule type" value="Genomic_DNA"/>
</dbReference>
<comment type="pathway">
    <text evidence="1">Mycotoxin biosynthesis.</text>
</comment>